<protein>
    <submittedName>
        <fullName evidence="1">Uncharacterized protein</fullName>
    </submittedName>
</protein>
<dbReference type="Proteomes" id="UP000660262">
    <property type="component" value="Unassembled WGS sequence"/>
</dbReference>
<dbReference type="InterPro" id="IPR018790">
    <property type="entry name" value="DUF2358"/>
</dbReference>
<dbReference type="Pfam" id="PF10184">
    <property type="entry name" value="DUF2358"/>
    <property type="match status" value="1"/>
</dbReference>
<sequence length="224" mass="24375">MAARLRLRRVCPCVARGGGGSGGGGGLPAFFQVAPGPRRALVLAVPLLATSAFAESWRRGYLNRTDETTGRNAAREPKRTNLKADDIVNQLKIDLDDGQYVITGNLSRDIFDDTCLFTNPLTEVRGLTRYQSALRTLFDASSSRYELSDVRVVDDKHVEAVGTIFGVLSAVPWRPRIGRTRVIATYTLDESTGLIVGYDEKSYDVGSGKLLSGADIFQRTLFGG</sequence>
<dbReference type="PANTHER" id="PTHR34123:SF3">
    <property type="entry name" value="SNOAL-LIKE DOMAIN-CONTAINING PROTEIN"/>
    <property type="match status" value="1"/>
</dbReference>
<organism evidence="1 2">
    <name type="scientific">Pycnococcus provasolii</name>
    <dbReference type="NCBI Taxonomy" id="41880"/>
    <lineage>
        <taxon>Eukaryota</taxon>
        <taxon>Viridiplantae</taxon>
        <taxon>Chlorophyta</taxon>
        <taxon>Pseudoscourfieldiophyceae</taxon>
        <taxon>Pseudoscourfieldiales</taxon>
        <taxon>Pycnococcaceae</taxon>
        <taxon>Pycnococcus</taxon>
    </lineage>
</organism>
<dbReference type="OrthoDB" id="348976at2759"/>
<evidence type="ECO:0000313" key="1">
    <source>
        <dbReference type="EMBL" id="GHP04657.1"/>
    </source>
</evidence>
<evidence type="ECO:0000313" key="2">
    <source>
        <dbReference type="Proteomes" id="UP000660262"/>
    </source>
</evidence>
<reference evidence="1" key="1">
    <citation type="submission" date="2020-10" db="EMBL/GenBank/DDBJ databases">
        <title>Unveiling of a novel bifunctional photoreceptor, Dualchrome1, isolated from a cosmopolitan green alga.</title>
        <authorList>
            <person name="Suzuki S."/>
            <person name="Kawachi M."/>
        </authorList>
    </citation>
    <scope>NUCLEOTIDE SEQUENCE</scope>
    <source>
        <strain evidence="1">NIES 2893</strain>
    </source>
</reference>
<dbReference type="EMBL" id="BNJQ01000008">
    <property type="protein sequence ID" value="GHP04657.1"/>
    <property type="molecule type" value="Genomic_DNA"/>
</dbReference>
<dbReference type="PANTHER" id="PTHR34123">
    <property type="entry name" value="OS04G0578200 PROTEIN"/>
    <property type="match status" value="1"/>
</dbReference>
<name>A0A830HHX3_9CHLO</name>
<proteinExistence type="predicted"/>
<dbReference type="AlphaFoldDB" id="A0A830HHX3"/>
<comment type="caution">
    <text evidence="1">The sequence shown here is derived from an EMBL/GenBank/DDBJ whole genome shotgun (WGS) entry which is preliminary data.</text>
</comment>
<keyword evidence="2" id="KW-1185">Reference proteome</keyword>
<gene>
    <name evidence="1" type="ORF">PPROV_000341100</name>
</gene>
<accession>A0A830HHX3</accession>